<keyword evidence="1" id="KW-0472">Membrane</keyword>
<dbReference type="Proteomes" id="UP000588186">
    <property type="component" value="Unassembled WGS sequence"/>
</dbReference>
<feature type="transmembrane region" description="Helical" evidence="1">
    <location>
        <begin position="57"/>
        <end position="76"/>
    </location>
</feature>
<reference evidence="2 3" key="1">
    <citation type="submission" date="2020-07" db="EMBL/GenBank/DDBJ databases">
        <authorList>
            <person name="Criscuolo A."/>
        </authorList>
    </citation>
    <scope>NUCLEOTIDE SEQUENCE [LARGE SCALE GENOMIC DNA]</scope>
    <source>
        <strain evidence="2">CIP107946</strain>
    </source>
</reference>
<accession>A0A6V7RNE2</accession>
<dbReference type="AlphaFoldDB" id="A0A6V7RNE2"/>
<comment type="caution">
    <text evidence="2">The sequence shown here is derived from an EMBL/GenBank/DDBJ whole genome shotgun (WGS) entry which is preliminary data.</text>
</comment>
<keyword evidence="3" id="KW-1185">Reference proteome</keyword>
<sequence>MQDYILKLQNYNSNIFLASHNIIIEVITIWGGIGLLIVSLFLVKLITESRVFMNHDFYHKTIVLIPLLSLLISAMFGQFFISYYHTFGLLIMSLIILNQEEDKSYV</sequence>
<keyword evidence="1" id="KW-0812">Transmembrane</keyword>
<gene>
    <name evidence="2" type="ORF">JEOPIN946_01535</name>
</gene>
<organism evidence="2 3">
    <name type="scientific">Phocicoccus pinnipedialis</name>
    <dbReference type="NCBI Taxonomy" id="110845"/>
    <lineage>
        <taxon>Bacteria</taxon>
        <taxon>Bacillati</taxon>
        <taxon>Bacillota</taxon>
        <taxon>Bacilli</taxon>
        <taxon>Bacillales</taxon>
        <taxon>Salinicoccaceae</taxon>
        <taxon>Phocicoccus</taxon>
    </lineage>
</organism>
<dbReference type="EMBL" id="CAJEWB010000012">
    <property type="protein sequence ID" value="CAD2079237.1"/>
    <property type="molecule type" value="Genomic_DNA"/>
</dbReference>
<name>A0A6V7RNE2_9BACL</name>
<evidence type="ECO:0000256" key="1">
    <source>
        <dbReference type="SAM" id="Phobius"/>
    </source>
</evidence>
<keyword evidence="1" id="KW-1133">Transmembrane helix</keyword>
<evidence type="ECO:0008006" key="4">
    <source>
        <dbReference type="Google" id="ProtNLM"/>
    </source>
</evidence>
<protein>
    <recommendedName>
        <fullName evidence="4">O-Antigen ligase</fullName>
    </recommendedName>
</protein>
<feature type="transmembrane region" description="Helical" evidence="1">
    <location>
        <begin position="22"/>
        <end position="45"/>
    </location>
</feature>
<evidence type="ECO:0000313" key="2">
    <source>
        <dbReference type="EMBL" id="CAD2079237.1"/>
    </source>
</evidence>
<evidence type="ECO:0000313" key="3">
    <source>
        <dbReference type="Proteomes" id="UP000588186"/>
    </source>
</evidence>
<proteinExistence type="predicted"/>